<comment type="caution">
    <text evidence="3">The sequence shown here is derived from an EMBL/GenBank/DDBJ whole genome shotgun (WGS) entry which is preliminary data.</text>
</comment>
<gene>
    <name evidence="3" type="ORF">CKAN_00379200</name>
</gene>
<reference evidence="3 4" key="1">
    <citation type="journal article" date="2019" name="Nat. Plants">
        <title>Stout camphor tree genome fills gaps in understanding of flowering plant genome evolution.</title>
        <authorList>
            <person name="Chaw S.M."/>
            <person name="Liu Y.C."/>
            <person name="Wu Y.W."/>
            <person name="Wang H.Y."/>
            <person name="Lin C.I."/>
            <person name="Wu C.S."/>
            <person name="Ke H.M."/>
            <person name="Chang L.Y."/>
            <person name="Hsu C.Y."/>
            <person name="Yang H.T."/>
            <person name="Sudianto E."/>
            <person name="Hsu M.H."/>
            <person name="Wu K.P."/>
            <person name="Wang L.N."/>
            <person name="Leebens-Mack J.H."/>
            <person name="Tsai I.J."/>
        </authorList>
    </citation>
    <scope>NUCLEOTIDE SEQUENCE [LARGE SCALE GENOMIC DNA]</scope>
    <source>
        <strain evidence="4">cv. Chaw 1501</strain>
        <tissue evidence="3">Young leaves</tissue>
    </source>
</reference>
<feature type="region of interest" description="Disordered" evidence="1">
    <location>
        <begin position="628"/>
        <end position="650"/>
    </location>
</feature>
<evidence type="ECO:0000313" key="4">
    <source>
        <dbReference type="Proteomes" id="UP000283530"/>
    </source>
</evidence>
<proteinExistence type="predicted"/>
<feature type="compositionally biased region" description="Basic and acidic residues" evidence="1">
    <location>
        <begin position="522"/>
        <end position="532"/>
    </location>
</feature>
<dbReference type="Proteomes" id="UP000283530">
    <property type="component" value="Unassembled WGS sequence"/>
</dbReference>
<dbReference type="PANTHER" id="PTHR33494:SF1">
    <property type="entry name" value="C2H2-TYPE DOMAIN-CONTAINING PROTEIN-RELATED"/>
    <property type="match status" value="1"/>
</dbReference>
<sequence length="703" mass="77976">MNELITVRHATRHRIINVGKSLNDPDSNMICRFSTTSQISNNIMGPTAGTHLGRSRSSLSGPQGLKKQLVIKRECSYSYTPAVHVLIKCSSLPTRSFQAKEGENEEEHGSGTFGISDLRPKRVQRFFSSSLGFGIRVSSNRRKKDPIFLLFYSIFPQVFQEISMVQLENPGNFRPASESQLPSKPPVKLEIEDPLDEEHGPISKRSKISAPLQQKWSTGTSSFSSQPVHYNPLDEPSPLGLRLRKSPSLLDLIQMKLSQANTTTVAGANNEIGKKNLKCSGVAATMDKLKASNFPATLLRIGTWERVSRYEGDLVAKCYFAKHKLVWEVLDGGLKSKIEIQWSDITALKATCPENGPGTLDIVLARQPLFFRETNPQPRKHTLWQATSDFTDGQASIHKRHFLQCPQGLLSKHFEKLIQCDPRLNLLSQKPDIVLDDPFFESRSSVFEGLDEPNCHGFDQLKSDFVSTFPGFHDDASSCAAQSSSSLSEILEPVARVSEAMYRGSPSPSSGMDTSSIEEIVSSEKEESREQSRQAQVKGPTLVQSMSVSDLLSHIEHCISEQKTPGKLPESREMMEELTHYLLSDSQFSSASDEQSLMSRVNSLCCLLQKDTDTAHVKSEDAVIRHVQSTNDQPNSIPESSTGKDKVMGGSAEGECTDVLNCKAPPRMSRKDSFSELLLSLPRIASLPQFLFNIAEDDDNQAR</sequence>
<keyword evidence="4" id="KW-1185">Reference proteome</keyword>
<dbReference type="STRING" id="337451.A0A3S3N9U4"/>
<protein>
    <recommendedName>
        <fullName evidence="2">TRF2/HOY1 PH-like domain-containing protein</fullName>
    </recommendedName>
</protein>
<dbReference type="Pfam" id="PF24818">
    <property type="entry name" value="PH_TRF2_HOY1"/>
    <property type="match status" value="1"/>
</dbReference>
<name>A0A3S3N9U4_9MAGN</name>
<feature type="compositionally biased region" description="Low complexity" evidence="1">
    <location>
        <begin position="504"/>
        <end position="520"/>
    </location>
</feature>
<feature type="region of interest" description="Disordered" evidence="1">
    <location>
        <begin position="501"/>
        <end position="540"/>
    </location>
</feature>
<evidence type="ECO:0000259" key="2">
    <source>
        <dbReference type="Pfam" id="PF24818"/>
    </source>
</evidence>
<dbReference type="EMBL" id="QPKB01000002">
    <property type="protein sequence ID" value="RWR75414.1"/>
    <property type="molecule type" value="Genomic_DNA"/>
</dbReference>
<evidence type="ECO:0000256" key="1">
    <source>
        <dbReference type="SAM" id="MobiDB-lite"/>
    </source>
</evidence>
<dbReference type="AlphaFoldDB" id="A0A3S3N9U4"/>
<evidence type="ECO:0000313" key="3">
    <source>
        <dbReference type="EMBL" id="RWR75414.1"/>
    </source>
</evidence>
<dbReference type="PANTHER" id="PTHR33494">
    <property type="entry name" value="OS02G0793800 PROTEIN"/>
    <property type="match status" value="1"/>
</dbReference>
<feature type="domain" description="TRF2/HOY1 PH-like" evidence="2">
    <location>
        <begin position="293"/>
        <end position="410"/>
    </location>
</feature>
<dbReference type="InterPro" id="IPR057939">
    <property type="entry name" value="TRF2_HOY1_PH"/>
</dbReference>
<dbReference type="OrthoDB" id="1516808at2759"/>
<organism evidence="3 4">
    <name type="scientific">Cinnamomum micranthum f. kanehirae</name>
    <dbReference type="NCBI Taxonomy" id="337451"/>
    <lineage>
        <taxon>Eukaryota</taxon>
        <taxon>Viridiplantae</taxon>
        <taxon>Streptophyta</taxon>
        <taxon>Embryophyta</taxon>
        <taxon>Tracheophyta</taxon>
        <taxon>Spermatophyta</taxon>
        <taxon>Magnoliopsida</taxon>
        <taxon>Magnoliidae</taxon>
        <taxon>Laurales</taxon>
        <taxon>Lauraceae</taxon>
        <taxon>Cinnamomum</taxon>
    </lineage>
</organism>
<feature type="compositionally biased region" description="Polar residues" evidence="1">
    <location>
        <begin position="628"/>
        <end position="641"/>
    </location>
</feature>
<accession>A0A3S3N9U4</accession>